<dbReference type="Proteomes" id="UP000249818">
    <property type="component" value="Chromosome BARAN1"/>
</dbReference>
<protein>
    <recommendedName>
        <fullName evidence="1">LysM domain-containing protein</fullName>
    </recommendedName>
</protein>
<dbReference type="Pfam" id="PF01551">
    <property type="entry name" value="Peptidase_M23"/>
    <property type="match status" value="1"/>
</dbReference>
<dbReference type="Pfam" id="PF01476">
    <property type="entry name" value="LysM"/>
    <property type="match status" value="2"/>
</dbReference>
<dbReference type="FunFam" id="2.70.70.10:FF:000006">
    <property type="entry name" value="M23 family peptidase"/>
    <property type="match status" value="1"/>
</dbReference>
<sequence>MSENPLLAAALALLLFPLLLASFLPPASVGGPVLPIAATQATWSTYTVQAGDTLSGIAQQAGVPLDYLIASNDVDPSRLRPGQQLVLPTGGVLHTVKLGQTLADIAKSYEVAEAAIRLANRLTGEPTAGMRILIPVPPVVPQATALALGKGEATRFSWPARGPISSPFGPRIHPIYRVSSFHSGVDLAIPEGTHVHAAASGRVVTAGWEGGYGLLVVVDHEDGYATYYGHLSQLLVSVGQFVEIGQVVARSGNTGLSTGPHLHFEVRCDGVAVDPLLFLP</sequence>
<dbReference type="Gene3D" id="2.70.70.10">
    <property type="entry name" value="Glucose Permease (Domain IIA)"/>
    <property type="match status" value="1"/>
</dbReference>
<dbReference type="InterPro" id="IPR018392">
    <property type="entry name" value="LysM"/>
</dbReference>
<dbReference type="PROSITE" id="PS51782">
    <property type="entry name" value="LYSM"/>
    <property type="match status" value="1"/>
</dbReference>
<dbReference type="EMBL" id="LS483254">
    <property type="protein sequence ID" value="SQD92768.1"/>
    <property type="molecule type" value="Genomic_DNA"/>
</dbReference>
<dbReference type="InterPro" id="IPR016047">
    <property type="entry name" value="M23ase_b-sheet_dom"/>
</dbReference>
<dbReference type="SMART" id="SM00257">
    <property type="entry name" value="LysM"/>
    <property type="match status" value="2"/>
</dbReference>
<evidence type="ECO:0000313" key="2">
    <source>
        <dbReference type="EMBL" id="SQD92768.1"/>
    </source>
</evidence>
<dbReference type="CDD" id="cd00118">
    <property type="entry name" value="LysM"/>
    <property type="match status" value="2"/>
</dbReference>
<dbReference type="Gene3D" id="3.10.350.10">
    <property type="entry name" value="LysM domain"/>
    <property type="match status" value="2"/>
</dbReference>
<dbReference type="SUPFAM" id="SSF51261">
    <property type="entry name" value="Duplicated hybrid motif"/>
    <property type="match status" value="1"/>
</dbReference>
<keyword evidence="3" id="KW-1185">Reference proteome</keyword>
<dbReference type="CDD" id="cd12797">
    <property type="entry name" value="M23_peptidase"/>
    <property type="match status" value="1"/>
</dbReference>
<gene>
    <name evidence="2" type="ORF">BARAN1_0744</name>
</gene>
<dbReference type="InterPro" id="IPR011055">
    <property type="entry name" value="Dup_hybrid_motif"/>
</dbReference>
<organism evidence="2 3">
    <name type="scientific">Candidatus Bipolaricaulis anaerobius</name>
    <dbReference type="NCBI Taxonomy" id="2026885"/>
    <lineage>
        <taxon>Bacteria</taxon>
        <taxon>Candidatus Bipolaricaulota</taxon>
        <taxon>Candidatus Bipolaricaulia</taxon>
        <taxon>Candidatus Bipolaricaulales</taxon>
        <taxon>Candidatus Bipolaricaulaceae</taxon>
        <taxon>Candidatus Bipolaricaulis</taxon>
    </lineage>
</organism>
<dbReference type="KEGG" id="bana:BARAN1_0744"/>
<dbReference type="RefSeq" id="WP_122030962.1">
    <property type="nucleotide sequence ID" value="NZ_LS483254.1"/>
</dbReference>
<evidence type="ECO:0000259" key="1">
    <source>
        <dbReference type="PROSITE" id="PS51782"/>
    </source>
</evidence>
<dbReference type="PANTHER" id="PTHR21666:SF270">
    <property type="entry name" value="MUREIN HYDROLASE ACTIVATOR ENVC"/>
    <property type="match status" value="1"/>
</dbReference>
<dbReference type="GO" id="GO:0004222">
    <property type="term" value="F:metalloendopeptidase activity"/>
    <property type="evidence" value="ECO:0007669"/>
    <property type="project" value="TreeGrafter"/>
</dbReference>
<name>A0A2X3KW12_9BACT</name>
<dbReference type="InterPro" id="IPR050570">
    <property type="entry name" value="Cell_wall_metabolism_enzyme"/>
</dbReference>
<feature type="domain" description="LysM" evidence="1">
    <location>
        <begin position="44"/>
        <end position="87"/>
    </location>
</feature>
<proteinExistence type="predicted"/>
<reference evidence="3" key="1">
    <citation type="submission" date="2018-05" db="EMBL/GenBank/DDBJ databases">
        <authorList>
            <person name="Hao L."/>
        </authorList>
    </citation>
    <scope>NUCLEOTIDE SEQUENCE [LARGE SCALE GENOMIC DNA]</scope>
</reference>
<evidence type="ECO:0000313" key="3">
    <source>
        <dbReference type="Proteomes" id="UP000249818"/>
    </source>
</evidence>
<accession>A0A2X3KW12</accession>
<dbReference type="OrthoDB" id="9809488at2"/>
<dbReference type="InterPro" id="IPR036779">
    <property type="entry name" value="LysM_dom_sf"/>
</dbReference>
<dbReference type="PANTHER" id="PTHR21666">
    <property type="entry name" value="PEPTIDASE-RELATED"/>
    <property type="match status" value="1"/>
</dbReference>
<dbReference type="AlphaFoldDB" id="A0A2X3KW12"/>